<protein>
    <submittedName>
        <fullName evidence="1">FHIPEP family protein</fullName>
    </submittedName>
</protein>
<evidence type="ECO:0000313" key="2">
    <source>
        <dbReference type="Proteomes" id="UP000184440"/>
    </source>
</evidence>
<dbReference type="Proteomes" id="UP000184440">
    <property type="component" value="Unassembled WGS sequence"/>
</dbReference>
<dbReference type="Pfam" id="PF00771">
    <property type="entry name" value="FHIPEP"/>
    <property type="match status" value="1"/>
</dbReference>
<dbReference type="GO" id="GO:0009306">
    <property type="term" value="P:protein secretion"/>
    <property type="evidence" value="ECO:0007669"/>
    <property type="project" value="InterPro"/>
</dbReference>
<dbReference type="STRING" id="134849.SAMN05443668_1011268"/>
<dbReference type="OrthoDB" id="9759185at2"/>
<sequence>MTGLRVEADLRGSTWEAVSTDEHRQTIAAAIGASLTALAADLGLPISPEVTVRDTPDPDPDGWCLALRVEDRPVRYRWTLQAQVGTLIGVGEPGSVEQLAAAAAELCREAVAGQASVLLTAVGAAEIAGAIRDRGTSLPPVDGAWLDGVLRGLLDLGIAVGDPDTIAATLDERDDDDPSAALEALVARLAGSEVRVELPADLADALRTPDDAWGALDGITFVADAMLRETGLVVPPLVVHGTAAGRNDAFTLRINDVTSTFPLLPADRIVTDASADLVTAAVEGADPVPARFPITGSPGCETAATYAEDLLNVGANTWDRPGHVVLTILALLRHRVAWCVQQDRLQAQLDTLEAIVPKTVLAVRGAVPSWRLSALVRSLVLGRVPLTHFPSLLQRLLELPYLDLPDARLNLLGDPVTSVGAAAVTDRDRRVETFVRTGLCGHNFQTWSSGRDLLQVYLLAPAIEDLVRTERDHRRVEEILVRGVATQLRAFVHSHRTTLLVADDVRPDIGAALRHALPLVTVAGYGDLPADGLVAPVDRLDLEGADR</sequence>
<dbReference type="InterPro" id="IPR001712">
    <property type="entry name" value="T3SS_FHIPEP"/>
</dbReference>
<dbReference type="GO" id="GO:0016020">
    <property type="term" value="C:membrane"/>
    <property type="evidence" value="ECO:0007669"/>
    <property type="project" value="InterPro"/>
</dbReference>
<name>A0A1M7KUT9_9ACTN</name>
<evidence type="ECO:0000313" key="1">
    <source>
        <dbReference type="EMBL" id="SHM69340.1"/>
    </source>
</evidence>
<reference evidence="1 2" key="1">
    <citation type="submission" date="2016-11" db="EMBL/GenBank/DDBJ databases">
        <authorList>
            <person name="Jaros S."/>
            <person name="Januszkiewicz K."/>
            <person name="Wedrychowicz H."/>
        </authorList>
    </citation>
    <scope>NUCLEOTIDE SEQUENCE [LARGE SCALE GENOMIC DNA]</scope>
    <source>
        <strain evidence="1 2">DSM 46144</strain>
    </source>
</reference>
<gene>
    <name evidence="1" type="ORF">SAMN05443668_1011268</name>
</gene>
<accession>A0A1M7KUT9</accession>
<keyword evidence="2" id="KW-1185">Reference proteome</keyword>
<dbReference type="EMBL" id="FRCS01000001">
    <property type="protein sequence ID" value="SHM69340.1"/>
    <property type="molecule type" value="Genomic_DNA"/>
</dbReference>
<dbReference type="Gene3D" id="3.40.30.60">
    <property type="entry name" value="FHIPEP family, domain 1"/>
    <property type="match status" value="1"/>
</dbReference>
<dbReference type="AlphaFoldDB" id="A0A1M7KUT9"/>
<dbReference type="RefSeq" id="WP_073252301.1">
    <property type="nucleotide sequence ID" value="NZ_FRCS01000001.1"/>
</dbReference>
<organism evidence="1 2">
    <name type="scientific">Cryptosporangium aurantiacum</name>
    <dbReference type="NCBI Taxonomy" id="134849"/>
    <lineage>
        <taxon>Bacteria</taxon>
        <taxon>Bacillati</taxon>
        <taxon>Actinomycetota</taxon>
        <taxon>Actinomycetes</taxon>
        <taxon>Cryptosporangiales</taxon>
        <taxon>Cryptosporangiaceae</taxon>
        <taxon>Cryptosporangium</taxon>
    </lineage>
</organism>
<proteinExistence type="predicted"/>
<dbReference type="InterPro" id="IPR042194">
    <property type="entry name" value="FHIPEP_1"/>
</dbReference>